<gene>
    <name evidence="11" type="ORF">PPERSA_12529</name>
</gene>
<evidence type="ECO:0000259" key="10">
    <source>
        <dbReference type="PROSITE" id="PS50089"/>
    </source>
</evidence>
<dbReference type="InterPro" id="IPR001841">
    <property type="entry name" value="Znf_RING"/>
</dbReference>
<proteinExistence type="predicted"/>
<organism evidence="11 12">
    <name type="scientific">Pseudocohnilembus persalinus</name>
    <name type="common">Ciliate</name>
    <dbReference type="NCBI Taxonomy" id="266149"/>
    <lineage>
        <taxon>Eukaryota</taxon>
        <taxon>Sar</taxon>
        <taxon>Alveolata</taxon>
        <taxon>Ciliophora</taxon>
        <taxon>Intramacronucleata</taxon>
        <taxon>Oligohymenophorea</taxon>
        <taxon>Scuticociliatia</taxon>
        <taxon>Philasterida</taxon>
        <taxon>Pseudocohnilembidae</taxon>
        <taxon>Pseudocohnilembus</taxon>
    </lineage>
</organism>
<evidence type="ECO:0000313" key="12">
    <source>
        <dbReference type="Proteomes" id="UP000054937"/>
    </source>
</evidence>
<dbReference type="OMA" id="QICLEEI"/>
<protein>
    <recommendedName>
        <fullName evidence="10">RING-type domain-containing protein</fullName>
    </recommendedName>
</protein>
<evidence type="ECO:0000256" key="4">
    <source>
        <dbReference type="ARBA" id="ARBA00022771"/>
    </source>
</evidence>
<evidence type="ECO:0000256" key="6">
    <source>
        <dbReference type="ARBA" id="ARBA00022989"/>
    </source>
</evidence>
<evidence type="ECO:0000256" key="9">
    <source>
        <dbReference type="SAM" id="MobiDB-lite"/>
    </source>
</evidence>
<dbReference type="GO" id="GO:0008270">
    <property type="term" value="F:zinc ion binding"/>
    <property type="evidence" value="ECO:0007669"/>
    <property type="project" value="UniProtKB-KW"/>
</dbReference>
<dbReference type="Proteomes" id="UP000054937">
    <property type="component" value="Unassembled WGS sequence"/>
</dbReference>
<dbReference type="OrthoDB" id="312576at2759"/>
<evidence type="ECO:0000313" key="11">
    <source>
        <dbReference type="EMBL" id="KRW99425.1"/>
    </source>
</evidence>
<evidence type="ECO:0000256" key="7">
    <source>
        <dbReference type="ARBA" id="ARBA00023136"/>
    </source>
</evidence>
<dbReference type="PANTHER" id="PTHR46539:SF1">
    <property type="entry name" value="E3 UBIQUITIN-PROTEIN LIGASE ATL42"/>
    <property type="match status" value="1"/>
</dbReference>
<accession>A0A0V0QB83</accession>
<dbReference type="CDD" id="cd16454">
    <property type="entry name" value="RING-H2_PA-TM-RING"/>
    <property type="match status" value="1"/>
</dbReference>
<comment type="caution">
    <text evidence="11">The sequence shown here is derived from an EMBL/GenBank/DDBJ whole genome shotgun (WGS) entry which is preliminary data.</text>
</comment>
<feature type="region of interest" description="Disordered" evidence="9">
    <location>
        <begin position="94"/>
        <end position="115"/>
    </location>
</feature>
<dbReference type="InParanoid" id="A0A0V0QB83"/>
<dbReference type="PANTHER" id="PTHR46539">
    <property type="entry name" value="E3 UBIQUITIN-PROTEIN LIGASE ATL42"/>
    <property type="match status" value="1"/>
</dbReference>
<evidence type="ECO:0000256" key="5">
    <source>
        <dbReference type="ARBA" id="ARBA00022833"/>
    </source>
</evidence>
<comment type="subcellular location">
    <subcellularLocation>
        <location evidence="1">Membrane</location>
    </subcellularLocation>
</comment>
<evidence type="ECO:0000256" key="1">
    <source>
        <dbReference type="ARBA" id="ARBA00004370"/>
    </source>
</evidence>
<keyword evidence="7" id="KW-0472">Membrane</keyword>
<dbReference type="PROSITE" id="PS50089">
    <property type="entry name" value="ZF_RING_2"/>
    <property type="match status" value="1"/>
</dbReference>
<keyword evidence="5" id="KW-0862">Zinc</keyword>
<evidence type="ECO:0000256" key="8">
    <source>
        <dbReference type="PROSITE-ProRule" id="PRU00175"/>
    </source>
</evidence>
<dbReference type="InterPro" id="IPR013083">
    <property type="entry name" value="Znf_RING/FYVE/PHD"/>
</dbReference>
<dbReference type="SUPFAM" id="SSF57850">
    <property type="entry name" value="RING/U-box"/>
    <property type="match status" value="1"/>
</dbReference>
<dbReference type="EMBL" id="LDAU01000213">
    <property type="protein sequence ID" value="KRW99425.1"/>
    <property type="molecule type" value="Genomic_DNA"/>
</dbReference>
<dbReference type="SMART" id="SM00184">
    <property type="entry name" value="RING"/>
    <property type="match status" value="1"/>
</dbReference>
<dbReference type="AlphaFoldDB" id="A0A0V0QB83"/>
<keyword evidence="2" id="KW-0812">Transmembrane</keyword>
<keyword evidence="12" id="KW-1185">Reference proteome</keyword>
<dbReference type="Gene3D" id="3.30.40.10">
    <property type="entry name" value="Zinc/RING finger domain, C3HC4 (zinc finger)"/>
    <property type="match status" value="1"/>
</dbReference>
<keyword evidence="3" id="KW-0479">Metal-binding</keyword>
<evidence type="ECO:0000256" key="3">
    <source>
        <dbReference type="ARBA" id="ARBA00022723"/>
    </source>
</evidence>
<dbReference type="Pfam" id="PF13639">
    <property type="entry name" value="zf-RING_2"/>
    <property type="match status" value="1"/>
</dbReference>
<keyword evidence="6" id="KW-1133">Transmembrane helix</keyword>
<feature type="domain" description="RING-type" evidence="10">
    <location>
        <begin position="10"/>
        <end position="51"/>
    </location>
</feature>
<name>A0A0V0QB83_PSEPJ</name>
<sequence length="132" mass="15765">MKIGTTSKLCSICYNQFEKGDIIRQTPCKHLFHTECIKPWFKNSQQCPNCRFEIQEHFNKIENQEQLKSQEKQKQAQNEQQLYQQQLQISQEQNQQNTNLSQSLEDQQKQLQNQQPQIENISQNVNQNILQQ</sequence>
<evidence type="ECO:0000256" key="2">
    <source>
        <dbReference type="ARBA" id="ARBA00022692"/>
    </source>
</evidence>
<reference evidence="11 12" key="1">
    <citation type="journal article" date="2015" name="Sci. Rep.">
        <title>Genome of the facultative scuticociliatosis pathogen Pseudocohnilembus persalinus provides insight into its virulence through horizontal gene transfer.</title>
        <authorList>
            <person name="Xiong J."/>
            <person name="Wang G."/>
            <person name="Cheng J."/>
            <person name="Tian M."/>
            <person name="Pan X."/>
            <person name="Warren A."/>
            <person name="Jiang C."/>
            <person name="Yuan D."/>
            <person name="Miao W."/>
        </authorList>
    </citation>
    <scope>NUCLEOTIDE SEQUENCE [LARGE SCALE GENOMIC DNA]</scope>
    <source>
        <strain evidence="11">36N120E</strain>
    </source>
</reference>
<dbReference type="GO" id="GO:0016020">
    <property type="term" value="C:membrane"/>
    <property type="evidence" value="ECO:0007669"/>
    <property type="project" value="UniProtKB-SubCell"/>
</dbReference>
<keyword evidence="4 8" id="KW-0863">Zinc-finger</keyword>